<gene>
    <name evidence="10" type="ORF">FBUS_07267</name>
</gene>
<dbReference type="InterPro" id="IPR044421">
    <property type="entry name" value="SMYD4_SET"/>
</dbReference>
<comment type="caution">
    <text evidence="10">The sequence shown here is derived from an EMBL/GenBank/DDBJ whole genome shotgun (WGS) entry which is preliminary data.</text>
</comment>
<evidence type="ECO:0000256" key="6">
    <source>
        <dbReference type="ARBA" id="ARBA00022691"/>
    </source>
</evidence>
<dbReference type="Pfam" id="PF00856">
    <property type="entry name" value="SET"/>
    <property type="match status" value="1"/>
</dbReference>
<dbReference type="InterPro" id="IPR001214">
    <property type="entry name" value="SET_dom"/>
</dbReference>
<keyword evidence="7" id="KW-0539">Nucleus</keyword>
<keyword evidence="3" id="KW-0963">Cytoplasm</keyword>
<dbReference type="PROSITE" id="PS50280">
    <property type="entry name" value="SET"/>
    <property type="match status" value="1"/>
</dbReference>
<evidence type="ECO:0000259" key="9">
    <source>
        <dbReference type="PROSITE" id="PS50280"/>
    </source>
</evidence>
<keyword evidence="5" id="KW-0808">Transferase</keyword>
<proteinExistence type="predicted"/>
<dbReference type="Proteomes" id="UP000728185">
    <property type="component" value="Unassembled WGS sequence"/>
</dbReference>
<dbReference type="GO" id="GO:0005737">
    <property type="term" value="C:cytoplasm"/>
    <property type="evidence" value="ECO:0007669"/>
    <property type="project" value="UniProtKB-SubCell"/>
</dbReference>
<sequence>MDRAMLDAESGPSLPPFFRTVIETVVDNWKDNKNLQVMDNVLWPVHFKDCRTDFERVRLLLSFPSIRKFKIGRESLLIKCDEPSLCGSLSSALRETGNTFWRNGDAKQALVAYNKALMVAVDDAQKAFVYANRAVVLASLGMHTSALKDIERALQHDYPTDRQPRLLARRAQFLLALGNVREAYDGFLSISKDLEKIGVQSDTLKKQIQVGLHECEELLKKKNTTKPYLSTTLIKYLHTETATETLVPTKYRKEGNANQNVHSSTFELNYGGTDVGWQLITSKSIQPGELIMVDRPYAQCLHLSYATSHCFQCFHRTVDPVPCRRCAYEATSSHSVKLPRLEVLNIVVEQHMKLKLSPKADLRVVFCSEACEAASWIPDWSEPPMNTSEQTAGGRRCHRFDCGQAPRLFLSDYAGWKFLRSKQCDLNTSESIHNYWTRLSSLPLSECIGGPTVASLSFACMARTAPSVIRNLVQNLRRIGNHGSSSKSQDESPLLAFTGRRHLPLGILSSDSYGSVSWLVTNSDRRSIHDLWQRTVAAVYLTHCLSYAGYPLDWEENCLLDPFSSDRLAPTAALPASWVAACVLHHLQCVASNAHTFTVYRYVEPEISVTAGENASVPGVDLTQFKSVELASCLYPVLSLMNHSCDPNVALVFMHGGACAVFALRPVPKGHVLYSNYGVHYATHSRAERRELLEKQYHFQCECTPCIDNWSQLNFQNTRLICQHCRCPFIADKVNNYDQSSDSCQCSVGIRLRTVLRFQKLVQQNLQVKSTSIPAYYQATRFDKIEAKAIKKHLTYLTTMLDESHLSALLVRPALPFDWSQELLKTLLSLYYGSGYAENANVYLPTADDN</sequence>
<dbReference type="InterPro" id="IPR019734">
    <property type="entry name" value="TPR_rpt"/>
</dbReference>
<keyword evidence="6" id="KW-0949">S-adenosyl-L-methionine</keyword>
<dbReference type="SUPFAM" id="SSF82199">
    <property type="entry name" value="SET domain"/>
    <property type="match status" value="1"/>
</dbReference>
<keyword evidence="4" id="KW-0489">Methyltransferase</keyword>
<dbReference type="GO" id="GO:0032259">
    <property type="term" value="P:methylation"/>
    <property type="evidence" value="ECO:0007669"/>
    <property type="project" value="UniProtKB-KW"/>
</dbReference>
<comment type="catalytic activity">
    <reaction evidence="8">
        <text>L-lysyl-[protein] + S-adenosyl-L-methionine = N(6)-methyl-L-lysyl-[protein] + S-adenosyl-L-homocysteine + H(+)</text>
        <dbReference type="Rhea" id="RHEA:51736"/>
        <dbReference type="Rhea" id="RHEA-COMP:9752"/>
        <dbReference type="Rhea" id="RHEA-COMP:13053"/>
        <dbReference type="ChEBI" id="CHEBI:15378"/>
        <dbReference type="ChEBI" id="CHEBI:29969"/>
        <dbReference type="ChEBI" id="CHEBI:57856"/>
        <dbReference type="ChEBI" id="CHEBI:59789"/>
        <dbReference type="ChEBI" id="CHEBI:61929"/>
    </reaction>
</comment>
<evidence type="ECO:0000256" key="8">
    <source>
        <dbReference type="ARBA" id="ARBA00048985"/>
    </source>
</evidence>
<dbReference type="AlphaFoldDB" id="A0A8E0RZA8"/>
<organism evidence="10 11">
    <name type="scientific">Fasciolopsis buskii</name>
    <dbReference type="NCBI Taxonomy" id="27845"/>
    <lineage>
        <taxon>Eukaryota</taxon>
        <taxon>Metazoa</taxon>
        <taxon>Spiralia</taxon>
        <taxon>Lophotrochozoa</taxon>
        <taxon>Platyhelminthes</taxon>
        <taxon>Trematoda</taxon>
        <taxon>Digenea</taxon>
        <taxon>Plagiorchiida</taxon>
        <taxon>Echinostomata</taxon>
        <taxon>Echinostomatoidea</taxon>
        <taxon>Fasciolidae</taxon>
        <taxon>Fasciolopsis</taxon>
    </lineage>
</organism>
<dbReference type="InterPro" id="IPR046341">
    <property type="entry name" value="SET_dom_sf"/>
</dbReference>
<evidence type="ECO:0000256" key="2">
    <source>
        <dbReference type="ARBA" id="ARBA00004496"/>
    </source>
</evidence>
<dbReference type="Gene3D" id="1.25.40.10">
    <property type="entry name" value="Tetratricopeptide repeat domain"/>
    <property type="match status" value="2"/>
</dbReference>
<evidence type="ECO:0000256" key="5">
    <source>
        <dbReference type="ARBA" id="ARBA00022679"/>
    </source>
</evidence>
<dbReference type="CDD" id="cd10536">
    <property type="entry name" value="SET_SMYD4"/>
    <property type="match status" value="1"/>
</dbReference>
<comment type="subcellular location">
    <subcellularLocation>
        <location evidence="2">Cytoplasm</location>
    </subcellularLocation>
    <subcellularLocation>
        <location evidence="1">Nucleus</location>
    </subcellularLocation>
</comment>
<protein>
    <recommendedName>
        <fullName evidence="9">SET domain-containing protein</fullName>
    </recommendedName>
</protein>
<name>A0A8E0RZA8_9TREM</name>
<dbReference type="OrthoDB" id="5945798at2759"/>
<evidence type="ECO:0000256" key="1">
    <source>
        <dbReference type="ARBA" id="ARBA00004123"/>
    </source>
</evidence>
<keyword evidence="11" id="KW-1185">Reference proteome</keyword>
<dbReference type="EMBL" id="LUCM01005909">
    <property type="protein sequence ID" value="KAA0192090.1"/>
    <property type="molecule type" value="Genomic_DNA"/>
</dbReference>
<evidence type="ECO:0000313" key="11">
    <source>
        <dbReference type="Proteomes" id="UP000728185"/>
    </source>
</evidence>
<evidence type="ECO:0000313" key="10">
    <source>
        <dbReference type="EMBL" id="KAA0192090.1"/>
    </source>
</evidence>
<dbReference type="GO" id="GO:0005634">
    <property type="term" value="C:nucleus"/>
    <property type="evidence" value="ECO:0007669"/>
    <property type="project" value="UniProtKB-SubCell"/>
</dbReference>
<dbReference type="GO" id="GO:0042826">
    <property type="term" value="F:histone deacetylase binding"/>
    <property type="evidence" value="ECO:0007669"/>
    <property type="project" value="TreeGrafter"/>
</dbReference>
<dbReference type="InterPro" id="IPR052097">
    <property type="entry name" value="SET-MYND_domain_protein"/>
</dbReference>
<accession>A0A8E0RZA8</accession>
<evidence type="ECO:0000256" key="4">
    <source>
        <dbReference type="ARBA" id="ARBA00022603"/>
    </source>
</evidence>
<evidence type="ECO:0000256" key="3">
    <source>
        <dbReference type="ARBA" id="ARBA00022490"/>
    </source>
</evidence>
<dbReference type="PANTHER" id="PTHR46165">
    <property type="entry name" value="SET AND MYND DOMAIN-CONTAINING PROTEIN 4"/>
    <property type="match status" value="1"/>
</dbReference>
<dbReference type="InterPro" id="IPR011990">
    <property type="entry name" value="TPR-like_helical_dom_sf"/>
</dbReference>
<dbReference type="SUPFAM" id="SSF48452">
    <property type="entry name" value="TPR-like"/>
    <property type="match status" value="1"/>
</dbReference>
<evidence type="ECO:0000256" key="7">
    <source>
        <dbReference type="ARBA" id="ARBA00023242"/>
    </source>
</evidence>
<dbReference type="GO" id="GO:0008168">
    <property type="term" value="F:methyltransferase activity"/>
    <property type="evidence" value="ECO:0007669"/>
    <property type="project" value="UniProtKB-KW"/>
</dbReference>
<dbReference type="Gene3D" id="2.170.270.10">
    <property type="entry name" value="SET domain"/>
    <property type="match status" value="1"/>
</dbReference>
<feature type="domain" description="SET" evidence="9">
    <location>
        <begin position="259"/>
        <end position="678"/>
    </location>
</feature>
<dbReference type="PANTHER" id="PTHR46165:SF2">
    <property type="entry name" value="SET AND MYND DOMAIN-CONTAINING PROTEIN 4"/>
    <property type="match status" value="1"/>
</dbReference>
<dbReference type="SMART" id="SM00028">
    <property type="entry name" value="TPR"/>
    <property type="match status" value="2"/>
</dbReference>
<reference evidence="10" key="1">
    <citation type="submission" date="2019-05" db="EMBL/GenBank/DDBJ databases">
        <title>Annotation for the trematode Fasciolopsis buski.</title>
        <authorList>
            <person name="Choi Y.-J."/>
        </authorList>
    </citation>
    <scope>NUCLEOTIDE SEQUENCE</scope>
    <source>
        <strain evidence="10">HT</strain>
        <tissue evidence="10">Whole worm</tissue>
    </source>
</reference>